<evidence type="ECO:0000259" key="2">
    <source>
        <dbReference type="SMART" id="SM00849"/>
    </source>
</evidence>
<feature type="domain" description="Metallo-beta-lactamase" evidence="2">
    <location>
        <begin position="41"/>
        <end position="227"/>
    </location>
</feature>
<dbReference type="Gene3D" id="3.60.15.10">
    <property type="entry name" value="Ribonuclease Z/Hydroxyacylglutathione hydrolase-like"/>
    <property type="match status" value="1"/>
</dbReference>
<keyword evidence="1" id="KW-0812">Transmembrane</keyword>
<sequence>MKLLYFFDDKIKPITMRGKFYCNPEDTGMLSDGISAIREYDVNLWFYTKNGKTIAFDSGHINYDNIDCDFKKININPDKIGHLFLTHLDTDHAGGIDLTGRNIFPKAHVYMGADEERYMTREIRRKGVFHNCVKIADGWTPIKDISIFEVDEIKVEAIPVPGHTVGHTVYIVDDKILISGDCLAINENGGYAFFDFFTQDQKKNKESLVKLRDRLKDYDLKYVCTGHSGMHAYSAKIFKHIDKSATFGKKNPFHKDGEYNPFYKKTEPDYRNWVPKRMLKAKIIESLVCLILFMLFGASDLILQGRQRIIWGLILGIGFLILLLITAWVIILYRAFDYNGKRKLAKVIIDGTADYVKIPDGGVGLDVGCGSGALTIACAKRNPMAIMVGCDIWSGGYKSEFSKKLCQDNARAEGVENVSFESGNAVKLTFEDESFDVVTSNYVYHNIMGHNKQKLLLETFRVLKKGGVFVIHDLMNKSRYGDMNKFIEKLKKEGYQDVQLIDTTKGLFMGHKEALLLGLHGSTILIGRK</sequence>
<dbReference type="SUPFAM" id="SSF53335">
    <property type="entry name" value="S-adenosyl-L-methionine-dependent methyltransferases"/>
    <property type="match status" value="1"/>
</dbReference>
<dbReference type="CDD" id="cd02440">
    <property type="entry name" value="AdoMet_MTases"/>
    <property type="match status" value="1"/>
</dbReference>
<dbReference type="InterPro" id="IPR029063">
    <property type="entry name" value="SAM-dependent_MTases_sf"/>
</dbReference>
<dbReference type="InterPro" id="IPR036866">
    <property type="entry name" value="RibonucZ/Hydroxyglut_hydro"/>
</dbReference>
<evidence type="ECO:0000313" key="4">
    <source>
        <dbReference type="Proteomes" id="UP000070326"/>
    </source>
</evidence>
<comment type="caution">
    <text evidence="3">The sequence shown here is derived from an EMBL/GenBank/DDBJ whole genome shotgun (WGS) entry which is preliminary data.</text>
</comment>
<proteinExistence type="predicted"/>
<dbReference type="PATRIC" id="fig|1261.5.peg.1014"/>
<dbReference type="Gene3D" id="3.40.50.150">
    <property type="entry name" value="Vaccinia Virus protein VP39"/>
    <property type="match status" value="1"/>
</dbReference>
<keyword evidence="3" id="KW-0489">Methyltransferase</keyword>
<organism evidence="3 4">
    <name type="scientific">Peptostreptococcus anaerobius</name>
    <dbReference type="NCBI Taxonomy" id="1261"/>
    <lineage>
        <taxon>Bacteria</taxon>
        <taxon>Bacillati</taxon>
        <taxon>Bacillota</taxon>
        <taxon>Clostridia</taxon>
        <taxon>Peptostreptococcales</taxon>
        <taxon>Peptostreptococcaceae</taxon>
        <taxon>Peptostreptococcus</taxon>
    </lineage>
</organism>
<keyword evidence="1" id="KW-0472">Membrane</keyword>
<dbReference type="GO" id="GO:0032259">
    <property type="term" value="P:methylation"/>
    <property type="evidence" value="ECO:0007669"/>
    <property type="project" value="UniProtKB-KW"/>
</dbReference>
<evidence type="ECO:0000313" key="3">
    <source>
        <dbReference type="EMBL" id="KXI12788.1"/>
    </source>
</evidence>
<protein>
    <submittedName>
        <fullName evidence="3">Methyltransferase domain protein</fullName>
    </submittedName>
</protein>
<dbReference type="PANTHER" id="PTHR43591">
    <property type="entry name" value="METHYLTRANSFERASE"/>
    <property type="match status" value="1"/>
</dbReference>
<dbReference type="Pfam" id="PF13847">
    <property type="entry name" value="Methyltransf_31"/>
    <property type="match status" value="1"/>
</dbReference>
<accession>A0A135YTP5</accession>
<name>A0A135YTP5_9FIRM</name>
<dbReference type="EMBL" id="LSQZ01000039">
    <property type="protein sequence ID" value="KXI12788.1"/>
    <property type="molecule type" value="Genomic_DNA"/>
</dbReference>
<dbReference type="Proteomes" id="UP000070326">
    <property type="component" value="Unassembled WGS sequence"/>
</dbReference>
<keyword evidence="3" id="KW-0808">Transferase</keyword>
<gene>
    <name evidence="3" type="ORF">HMPREF3195_01012</name>
</gene>
<evidence type="ECO:0000256" key="1">
    <source>
        <dbReference type="SAM" id="Phobius"/>
    </source>
</evidence>
<reference evidence="3 4" key="1">
    <citation type="submission" date="2016-02" db="EMBL/GenBank/DDBJ databases">
        <authorList>
            <person name="Wen L."/>
            <person name="He K."/>
            <person name="Yang H."/>
        </authorList>
    </citation>
    <scope>NUCLEOTIDE SEQUENCE [LARGE SCALE GENOMIC DNA]</scope>
    <source>
        <strain evidence="3 4">MJR8628A</strain>
    </source>
</reference>
<dbReference type="InterPro" id="IPR025714">
    <property type="entry name" value="Methyltranfer_dom"/>
</dbReference>
<dbReference type="SUPFAM" id="SSF56281">
    <property type="entry name" value="Metallo-hydrolase/oxidoreductase"/>
    <property type="match status" value="1"/>
</dbReference>
<dbReference type="InterPro" id="IPR001279">
    <property type="entry name" value="Metallo-B-lactamas"/>
</dbReference>
<feature type="transmembrane region" description="Helical" evidence="1">
    <location>
        <begin position="283"/>
        <end position="303"/>
    </location>
</feature>
<dbReference type="Pfam" id="PF00753">
    <property type="entry name" value="Lactamase_B"/>
    <property type="match status" value="1"/>
</dbReference>
<keyword evidence="1" id="KW-1133">Transmembrane helix</keyword>
<dbReference type="GO" id="GO:0008168">
    <property type="term" value="F:methyltransferase activity"/>
    <property type="evidence" value="ECO:0007669"/>
    <property type="project" value="UniProtKB-KW"/>
</dbReference>
<dbReference type="AlphaFoldDB" id="A0A135YTP5"/>
<dbReference type="RefSeq" id="WP_081097423.1">
    <property type="nucleotide sequence ID" value="NZ_JAQMNH010000062.1"/>
</dbReference>
<dbReference type="STRING" id="1261.HMPREF3195_01012"/>
<feature type="transmembrane region" description="Helical" evidence="1">
    <location>
        <begin position="309"/>
        <end position="333"/>
    </location>
</feature>
<dbReference type="SMART" id="SM00849">
    <property type="entry name" value="Lactamase_B"/>
    <property type="match status" value="1"/>
</dbReference>